<evidence type="ECO:0000313" key="7">
    <source>
        <dbReference type="EMBL" id="KAF1770164.1"/>
    </source>
</evidence>
<dbReference type="Gene3D" id="1.10.10.10">
    <property type="entry name" value="Winged helix-like DNA-binding domain superfamily/Winged helix DNA-binding domain"/>
    <property type="match status" value="1"/>
</dbReference>
<dbReference type="EC" id="2.8.1.12" evidence="4"/>
<dbReference type="InterPro" id="IPR027417">
    <property type="entry name" value="P-loop_NTPase"/>
</dbReference>
<reference evidence="7 8" key="1">
    <citation type="submission" date="2019-12" db="EMBL/GenBank/DDBJ databases">
        <title>Chromosome-level assembly of the Caenorhabditis remanei genome.</title>
        <authorList>
            <person name="Teterina A.A."/>
            <person name="Willis J.H."/>
            <person name="Phillips P.C."/>
        </authorList>
    </citation>
    <scope>NUCLEOTIDE SEQUENCE [LARGE SCALE GENOMIC DNA]</scope>
    <source>
        <strain evidence="7 8">PX506</strain>
        <tissue evidence="7">Whole organism</tissue>
    </source>
</reference>
<dbReference type="CTD" id="9817752"/>
<dbReference type="RefSeq" id="XP_003114625.2">
    <property type="nucleotide sequence ID" value="XM_003114577.2"/>
</dbReference>
<evidence type="ECO:0000313" key="8">
    <source>
        <dbReference type="Proteomes" id="UP000483820"/>
    </source>
</evidence>
<dbReference type="GO" id="GO:0006777">
    <property type="term" value="P:Mo-molybdopterin cofactor biosynthetic process"/>
    <property type="evidence" value="ECO:0007669"/>
    <property type="project" value="UniProtKB-UniRule"/>
</dbReference>
<dbReference type="FunFam" id="3.90.1170.40:FF:000002">
    <property type="entry name" value="Molybdopterin synthase catalytic subunit"/>
    <property type="match status" value="1"/>
</dbReference>
<dbReference type="CDD" id="cd00756">
    <property type="entry name" value="MoaE"/>
    <property type="match status" value="1"/>
</dbReference>
<evidence type="ECO:0000256" key="5">
    <source>
        <dbReference type="SAM" id="MobiDB-lite"/>
    </source>
</evidence>
<dbReference type="SUPFAM" id="SSF54690">
    <property type="entry name" value="Molybdopterin synthase subunit MoaE"/>
    <property type="match status" value="1"/>
</dbReference>
<dbReference type="KEGG" id="crq:GCK72_001982"/>
<dbReference type="Gene3D" id="3.40.50.300">
    <property type="entry name" value="P-loop containing nucleotide triphosphate hydrolases"/>
    <property type="match status" value="1"/>
</dbReference>
<accession>A0A6A5HU57</accession>
<dbReference type="CDD" id="cd15489">
    <property type="entry name" value="PHD_SF"/>
    <property type="match status" value="1"/>
</dbReference>
<comment type="function">
    <text evidence="4">Catalytic subunit of the molybdopterin synthase complex, a complex that catalyzes the conversion of precursor Z into molybdopterin. Acts by mediating the incorporation of 2 sulfur atoms from thiocarboxylated MOCS2A into precursor Z to generate a dithiolene group.</text>
</comment>
<dbReference type="InterPro" id="IPR002219">
    <property type="entry name" value="PKC_DAG/PE"/>
</dbReference>
<proteinExistence type="inferred from homology"/>
<dbReference type="InterPro" id="IPR036388">
    <property type="entry name" value="WH-like_DNA-bd_sf"/>
</dbReference>
<comment type="caution">
    <text evidence="7">The sequence shown here is derived from an EMBL/GenBank/DDBJ whole genome shotgun (WGS) entry which is preliminary data.</text>
</comment>
<keyword evidence="2 4" id="KW-0808">Transferase</keyword>
<dbReference type="AlphaFoldDB" id="A0A6A5HU57"/>
<dbReference type="Pfam" id="PF02391">
    <property type="entry name" value="MoaE"/>
    <property type="match status" value="1"/>
</dbReference>
<feature type="region of interest" description="Disordered" evidence="5">
    <location>
        <begin position="334"/>
        <end position="385"/>
    </location>
</feature>
<dbReference type="PANTHER" id="PTHR23404">
    <property type="entry name" value="MOLYBDOPTERIN SYNTHASE RELATED"/>
    <property type="match status" value="1"/>
</dbReference>
<dbReference type="InterPro" id="IPR036563">
    <property type="entry name" value="MoaE_sf"/>
</dbReference>
<dbReference type="InterPro" id="IPR003448">
    <property type="entry name" value="Mopterin_biosynth_MoaE"/>
</dbReference>
<dbReference type="SMART" id="SM00109">
    <property type="entry name" value="C1"/>
    <property type="match status" value="1"/>
</dbReference>
<dbReference type="GO" id="GO:1990140">
    <property type="term" value="C:molybdopterin synthase complex"/>
    <property type="evidence" value="ECO:0007669"/>
    <property type="project" value="UniProtKB-UniRule"/>
</dbReference>
<evidence type="ECO:0000256" key="2">
    <source>
        <dbReference type="ARBA" id="ARBA00022679"/>
    </source>
</evidence>
<organism evidence="7 8">
    <name type="scientific">Caenorhabditis remanei</name>
    <name type="common">Caenorhabditis vulgaris</name>
    <dbReference type="NCBI Taxonomy" id="31234"/>
    <lineage>
        <taxon>Eukaryota</taxon>
        <taxon>Metazoa</taxon>
        <taxon>Ecdysozoa</taxon>
        <taxon>Nematoda</taxon>
        <taxon>Chromadorea</taxon>
        <taxon>Rhabditida</taxon>
        <taxon>Rhabditina</taxon>
        <taxon>Rhabditomorpha</taxon>
        <taxon>Rhabditoidea</taxon>
        <taxon>Rhabditidae</taxon>
        <taxon>Peloderinae</taxon>
        <taxon>Caenorhabditis</taxon>
    </lineage>
</organism>
<feature type="domain" description="Phorbol-ester/DAG-type" evidence="6">
    <location>
        <begin position="249"/>
        <end position="305"/>
    </location>
</feature>
<comment type="similarity">
    <text evidence="4">Belongs to the MoaE family. MOCS2B subfamily.</text>
</comment>
<evidence type="ECO:0000256" key="3">
    <source>
        <dbReference type="ARBA" id="ARBA00023150"/>
    </source>
</evidence>
<name>A0A6A5HU57_CAERE</name>
<sequence>MSDDEHDEADMSAEETPHGDFDLQVILGNFSLEPSKFDDILKAAKQFGDPHRFLINKFILEPTMSRKKMNYLFTKYVTTVKEKKHPEAFMKIQITSEESKELSRSIVKTMNTANGKIRNDFRPWRFVPSTDEKTPNEYVTMTGCSRNSSIISEASELTLDNTRTSNQINVSTYRKSERALFLAILEEMMCGDGTVKMSWIHSIIQREPHKVPGPKCDMFMAKMTRQKYFSMDDDREIVEISPRTIIELEPWLRAKFSEELKLCELCRRIISRPIYTAECNKCQSTYHFNCFKNATVISNQDSVECSKCPEKITLDEVNDQIVLKKAQGISRAPSRSATASLSRSASAVPDPSASNDAALDDSDAGTANQTTVKEEEDDDLDMSKKPPKTIKELMATRKCNVFALAGCTNSGKSTLAKEFQRYFGAADTTIINQDEFYKTENEVEKIYHPAAKTLTEQGYYWSFDEKEAINVNQFKERIIEKSKIYKNVIIDGNMITEMDEIVELCGRIVVLTLDIKTCRRRREARTDYVPPDTPGYFDNVAFPAYLRHLENARKRSRTDSRITFIDVSEPRFSDRNESIIDFREQILNDHIKLTDEELKVNVVDQLVSHPSCGAISTFNGVTRDNHAGRDVVHLSYDCHDLMAYKKLRGICAQIRTAFPDVKKIAIFHRLGRVDVGESSVVISTSSPHRKTAIEATGRCIDLLKDHAPIFKYEEYSNGETKGTKGTWKSNVEDSQQNC</sequence>
<feature type="compositionally biased region" description="Low complexity" evidence="5">
    <location>
        <begin position="334"/>
        <end position="357"/>
    </location>
</feature>
<feature type="region of interest" description="Disordered" evidence="5">
    <location>
        <begin position="719"/>
        <end position="738"/>
    </location>
</feature>
<dbReference type="SUPFAM" id="SSF52540">
    <property type="entry name" value="P-loop containing nucleoside triphosphate hydrolases"/>
    <property type="match status" value="1"/>
</dbReference>
<comment type="subunit">
    <text evidence="4">Heterotetramer; composed of 2 small (MOCS2A) and 2 large (MOCS2B) subunits.</text>
</comment>
<dbReference type="EMBL" id="WUAV01000001">
    <property type="protein sequence ID" value="KAF1770164.1"/>
    <property type="molecule type" value="Genomic_DNA"/>
</dbReference>
<feature type="compositionally biased region" description="Polar residues" evidence="5">
    <location>
        <begin position="726"/>
        <end position="738"/>
    </location>
</feature>
<dbReference type="HAMAP" id="MF_03052">
    <property type="entry name" value="MOC2B"/>
    <property type="match status" value="1"/>
</dbReference>
<keyword evidence="3 4" id="KW-0501">Molybdenum cofactor biosynthesis</keyword>
<keyword evidence="1 4" id="KW-0963">Cytoplasm</keyword>
<comment type="pathway">
    <text evidence="4">Cofactor biosynthesis; molybdopterin biosynthesis.</text>
</comment>
<dbReference type="Gene3D" id="3.90.1170.40">
    <property type="entry name" value="Molybdopterin biosynthesis MoaE subunit"/>
    <property type="match status" value="1"/>
</dbReference>
<evidence type="ECO:0000259" key="6">
    <source>
        <dbReference type="SMART" id="SM00109"/>
    </source>
</evidence>
<feature type="binding site" evidence="4">
    <location>
        <begin position="688"/>
        <end position="689"/>
    </location>
    <ligand>
        <name>substrate</name>
    </ligand>
</feature>
<dbReference type="InterPro" id="IPR028888">
    <property type="entry name" value="MOCS2B_euk"/>
</dbReference>
<evidence type="ECO:0000256" key="1">
    <source>
        <dbReference type="ARBA" id="ARBA00022490"/>
    </source>
</evidence>
<dbReference type="Proteomes" id="UP000483820">
    <property type="component" value="Chromosome I"/>
</dbReference>
<dbReference type="GO" id="GO:0030366">
    <property type="term" value="F:molybdopterin synthase activity"/>
    <property type="evidence" value="ECO:0007669"/>
    <property type="project" value="UniProtKB-UniRule"/>
</dbReference>
<gene>
    <name evidence="7" type="ORF">GCK72_001982</name>
</gene>
<dbReference type="UniPathway" id="UPA00344"/>
<comment type="subcellular location">
    <subcellularLocation>
        <location evidence="4">Cytoplasm</location>
    </subcellularLocation>
</comment>
<protein>
    <recommendedName>
        <fullName evidence="4">Molybdopterin synthase catalytic subunit</fullName>
        <ecNumber evidence="4">2.8.1.12</ecNumber>
    </recommendedName>
    <alternativeName>
        <fullName evidence="4">Molybdenum cofactor synthesis protein 2 large subunit</fullName>
    </alternativeName>
    <alternativeName>
        <fullName evidence="4">Molybdenum cofactor synthesis protein 2B</fullName>
        <shortName evidence="4">MOCS2B</shortName>
    </alternativeName>
</protein>
<evidence type="ECO:0000256" key="4">
    <source>
        <dbReference type="HAMAP-Rule" id="MF_03052"/>
    </source>
</evidence>
<feature type="binding site" evidence="4">
    <location>
        <begin position="711"/>
        <end position="713"/>
    </location>
    <ligand>
        <name>substrate</name>
    </ligand>
</feature>
<comment type="catalytic activity">
    <reaction evidence="4">
        <text>2 [molybdopterin-synthase sulfur-carrier protein]-C-terminal-Gly-aminoethanethioate + cyclic pyranopterin phosphate + H2O = molybdopterin + 2 [molybdopterin-synthase sulfur-carrier protein]-C-terminal Gly-Gly + 2 H(+)</text>
        <dbReference type="Rhea" id="RHEA:26333"/>
        <dbReference type="Rhea" id="RHEA-COMP:12202"/>
        <dbReference type="Rhea" id="RHEA-COMP:19907"/>
        <dbReference type="ChEBI" id="CHEBI:15377"/>
        <dbReference type="ChEBI" id="CHEBI:15378"/>
        <dbReference type="ChEBI" id="CHEBI:58698"/>
        <dbReference type="ChEBI" id="CHEBI:59648"/>
        <dbReference type="ChEBI" id="CHEBI:90778"/>
        <dbReference type="ChEBI" id="CHEBI:232372"/>
        <dbReference type="EC" id="2.8.1.12"/>
    </reaction>
</comment>
<feature type="binding site" evidence="4">
    <location>
        <position position="704"/>
    </location>
    <ligand>
        <name>substrate</name>
    </ligand>
</feature>
<dbReference type="GeneID" id="9817752"/>